<dbReference type="InParanoid" id="T1HCN1"/>
<proteinExistence type="inferred from homology"/>
<keyword evidence="3 8" id="KW-0812">Transmembrane</keyword>
<dbReference type="AlphaFoldDB" id="T1HCN1"/>
<keyword evidence="5 8" id="KW-0472">Membrane</keyword>
<feature type="transmembrane region" description="Helical" evidence="8">
    <location>
        <begin position="283"/>
        <end position="309"/>
    </location>
</feature>
<comment type="similarity">
    <text evidence="8">Belongs to the insect chemoreceptor superfamily. Gustatory receptor (GR) family.</text>
</comment>
<dbReference type="EnsemblMetazoa" id="RPRC001795-RA">
    <property type="protein sequence ID" value="RPRC001795-PA"/>
    <property type="gene ID" value="RPRC001795"/>
</dbReference>
<dbReference type="HOGENOM" id="CLU_659409_0_0_1"/>
<accession>T1HCN1</accession>
<dbReference type="EMBL" id="ACPB03005292">
    <property type="status" value="NOT_ANNOTATED_CDS"/>
    <property type="molecule type" value="Genomic_DNA"/>
</dbReference>
<evidence type="ECO:0000256" key="5">
    <source>
        <dbReference type="ARBA" id="ARBA00023136"/>
    </source>
</evidence>
<evidence type="ECO:0000313" key="9">
    <source>
        <dbReference type="EnsemblMetazoa" id="RPRC001795-PA"/>
    </source>
</evidence>
<dbReference type="GO" id="GO:0030424">
    <property type="term" value="C:axon"/>
    <property type="evidence" value="ECO:0007669"/>
    <property type="project" value="TreeGrafter"/>
</dbReference>
<dbReference type="VEuPathDB" id="VectorBase:RPRC001795"/>
<organism evidence="9 10">
    <name type="scientific">Rhodnius prolixus</name>
    <name type="common">Triatomid bug</name>
    <dbReference type="NCBI Taxonomy" id="13249"/>
    <lineage>
        <taxon>Eukaryota</taxon>
        <taxon>Metazoa</taxon>
        <taxon>Ecdysozoa</taxon>
        <taxon>Arthropoda</taxon>
        <taxon>Hexapoda</taxon>
        <taxon>Insecta</taxon>
        <taxon>Pterygota</taxon>
        <taxon>Neoptera</taxon>
        <taxon>Paraneoptera</taxon>
        <taxon>Hemiptera</taxon>
        <taxon>Heteroptera</taxon>
        <taxon>Panheteroptera</taxon>
        <taxon>Cimicomorpha</taxon>
        <taxon>Reduviidae</taxon>
        <taxon>Triatominae</taxon>
        <taxon>Rhodnius</taxon>
    </lineage>
</organism>
<dbReference type="Proteomes" id="UP000015103">
    <property type="component" value="Unassembled WGS sequence"/>
</dbReference>
<keyword evidence="4 8" id="KW-1133">Transmembrane helix</keyword>
<reference evidence="9" key="1">
    <citation type="submission" date="2015-05" db="UniProtKB">
        <authorList>
            <consortium name="EnsemblMetazoa"/>
        </authorList>
    </citation>
    <scope>IDENTIFICATION</scope>
</reference>
<feature type="transmembrane region" description="Helical" evidence="8">
    <location>
        <begin position="70"/>
        <end position="91"/>
    </location>
</feature>
<comment type="function">
    <text evidence="8">Gustatory receptor which mediates acceptance or avoidance behavior, depending on its substrates.</text>
</comment>
<dbReference type="GO" id="GO:0007635">
    <property type="term" value="P:chemosensory behavior"/>
    <property type="evidence" value="ECO:0007669"/>
    <property type="project" value="TreeGrafter"/>
</dbReference>
<evidence type="ECO:0000256" key="7">
    <source>
        <dbReference type="ARBA" id="ARBA00023224"/>
    </source>
</evidence>
<dbReference type="FunCoup" id="T1HCN1">
    <property type="interactions" value="14"/>
</dbReference>
<keyword evidence="7 8" id="KW-0807">Transducer</keyword>
<feature type="transmembrane region" description="Helical" evidence="8">
    <location>
        <begin position="154"/>
        <end position="177"/>
    </location>
</feature>
<dbReference type="GO" id="GO:0008049">
    <property type="term" value="P:male courtship behavior"/>
    <property type="evidence" value="ECO:0007669"/>
    <property type="project" value="TreeGrafter"/>
</dbReference>
<feature type="transmembrane region" description="Helical" evidence="8">
    <location>
        <begin position="103"/>
        <end position="124"/>
    </location>
</feature>
<evidence type="ECO:0000256" key="2">
    <source>
        <dbReference type="ARBA" id="ARBA00022475"/>
    </source>
</evidence>
<dbReference type="eggNOG" id="ENOG502RAK6">
    <property type="taxonomic scope" value="Eukaryota"/>
</dbReference>
<evidence type="ECO:0000313" key="10">
    <source>
        <dbReference type="Proteomes" id="UP000015103"/>
    </source>
</evidence>
<evidence type="ECO:0000256" key="3">
    <source>
        <dbReference type="ARBA" id="ARBA00022692"/>
    </source>
</evidence>
<feature type="transmembrane region" description="Helical" evidence="8">
    <location>
        <begin position="321"/>
        <end position="339"/>
    </location>
</feature>
<evidence type="ECO:0000256" key="1">
    <source>
        <dbReference type="ARBA" id="ARBA00004651"/>
    </source>
</evidence>
<keyword evidence="10" id="KW-1185">Reference proteome</keyword>
<dbReference type="PANTHER" id="PTHR21143:SF133">
    <property type="entry name" value="GUSTATORY AND PHEROMONE RECEPTOR 32A-RELATED"/>
    <property type="match status" value="1"/>
</dbReference>
<dbReference type="GO" id="GO:0050909">
    <property type="term" value="P:sensory perception of taste"/>
    <property type="evidence" value="ECO:0007669"/>
    <property type="project" value="InterPro"/>
</dbReference>
<dbReference type="GO" id="GO:0030425">
    <property type="term" value="C:dendrite"/>
    <property type="evidence" value="ECO:0007669"/>
    <property type="project" value="TreeGrafter"/>
</dbReference>
<comment type="subcellular location">
    <subcellularLocation>
        <location evidence="1 8">Cell membrane</location>
        <topology evidence="1 8">Multi-pass membrane protein</topology>
    </subcellularLocation>
</comment>
<feature type="transmembrane region" description="Helical" evidence="8">
    <location>
        <begin position="41"/>
        <end position="64"/>
    </location>
</feature>
<comment type="caution">
    <text evidence="8">Lacks conserved residue(s) required for the propagation of feature annotation.</text>
</comment>
<sequence length="417" mass="47987">MLLHSLYDSFKPLFYLSVIFGTMPLYFYYKPVTHLKLSKYKLMYSWFLFACVIVHGVATPWVVVETKISAVNPVVVPKAVSNVSTYVNFIRNQTSAQIIAMRVINPLINIFMCLGSLWVGLIYVTDKLPVFISHLTDIDRGLVPFMKLRPKLNLFISLTLTMYFSILSVPVFTIYLCTVYSQGKFWPQVWSTLLLFCDASNYSVEIQFLNWALCLHIRFKAINDFLQRHSTQNEMFNAFNHISHKKWSVKERLTIRKIELAHECNKKLCDLIEDLNDMYQLQLLCSVAGCFIKILLNVYFALFASFINVKKTSGVQTANTIMWTTFYLVRFLVTTVVSCKTSQEATKTRSLVTSVNRRSFDNVIKEELNLFLQNTSNRSMRFSACGLFTLSTQLITSALAAGTTYLVILIQFRPQIS</sequence>
<evidence type="ECO:0000256" key="6">
    <source>
        <dbReference type="ARBA" id="ARBA00023170"/>
    </source>
</evidence>
<keyword evidence="2 8" id="KW-1003">Cell membrane</keyword>
<protein>
    <recommendedName>
        <fullName evidence="8">Gustatory receptor</fullName>
    </recommendedName>
</protein>
<dbReference type="PANTHER" id="PTHR21143">
    <property type="entry name" value="INVERTEBRATE GUSTATORY RECEPTOR"/>
    <property type="match status" value="1"/>
</dbReference>
<evidence type="ECO:0000256" key="4">
    <source>
        <dbReference type="ARBA" id="ARBA00022989"/>
    </source>
</evidence>
<dbReference type="GO" id="GO:0005886">
    <property type="term" value="C:plasma membrane"/>
    <property type="evidence" value="ECO:0007669"/>
    <property type="project" value="UniProtKB-SubCell"/>
</dbReference>
<dbReference type="GO" id="GO:0043025">
    <property type="term" value="C:neuronal cell body"/>
    <property type="evidence" value="ECO:0007669"/>
    <property type="project" value="TreeGrafter"/>
</dbReference>
<dbReference type="InterPro" id="IPR013604">
    <property type="entry name" value="7TM_chemorcpt"/>
</dbReference>
<keyword evidence="6 8" id="KW-0675">Receptor</keyword>
<name>T1HCN1_RHOPR</name>
<feature type="transmembrane region" description="Helical" evidence="8">
    <location>
        <begin position="387"/>
        <end position="412"/>
    </location>
</feature>
<evidence type="ECO:0000256" key="8">
    <source>
        <dbReference type="RuleBase" id="RU363108"/>
    </source>
</evidence>
<dbReference type="OMA" id="FICRITI"/>
<dbReference type="GO" id="GO:0007165">
    <property type="term" value="P:signal transduction"/>
    <property type="evidence" value="ECO:0007669"/>
    <property type="project" value="UniProtKB-KW"/>
</dbReference>
<dbReference type="Pfam" id="PF08395">
    <property type="entry name" value="7tm_7"/>
    <property type="match status" value="1"/>
</dbReference>
<feature type="transmembrane region" description="Helical" evidence="8">
    <location>
        <begin position="12"/>
        <end position="29"/>
    </location>
</feature>